<dbReference type="Proteomes" id="UP000091967">
    <property type="component" value="Unassembled WGS sequence"/>
</dbReference>
<dbReference type="AlphaFoldDB" id="A0A1B8ABZ9"/>
<evidence type="ECO:0000313" key="1">
    <source>
        <dbReference type="EMBL" id="OBS17975.1"/>
    </source>
</evidence>
<name>A0A1B8ABZ9_FUSPO</name>
<protein>
    <submittedName>
        <fullName evidence="1">Uncharacterized protein</fullName>
    </submittedName>
</protein>
<organism evidence="1 2">
    <name type="scientific">Fusarium poae</name>
    <dbReference type="NCBI Taxonomy" id="36050"/>
    <lineage>
        <taxon>Eukaryota</taxon>
        <taxon>Fungi</taxon>
        <taxon>Dikarya</taxon>
        <taxon>Ascomycota</taxon>
        <taxon>Pezizomycotina</taxon>
        <taxon>Sordariomycetes</taxon>
        <taxon>Hypocreomycetidae</taxon>
        <taxon>Hypocreales</taxon>
        <taxon>Nectriaceae</taxon>
        <taxon>Fusarium</taxon>
    </lineage>
</organism>
<accession>A0A1B8ABZ9</accession>
<dbReference type="EMBL" id="LYXU01000004">
    <property type="protein sequence ID" value="OBS17975.1"/>
    <property type="molecule type" value="Genomic_DNA"/>
</dbReference>
<keyword evidence="2" id="KW-1185">Reference proteome</keyword>
<evidence type="ECO:0000313" key="2">
    <source>
        <dbReference type="Proteomes" id="UP000091967"/>
    </source>
</evidence>
<comment type="caution">
    <text evidence="1">The sequence shown here is derived from an EMBL/GenBank/DDBJ whole genome shotgun (WGS) entry which is preliminary data.</text>
</comment>
<reference evidence="1 2" key="1">
    <citation type="submission" date="2016-06" db="EMBL/GenBank/DDBJ databases">
        <title>Living apart together: crosstalk between the core and supernumerary genomes in a fungal plant pathogen.</title>
        <authorList>
            <person name="Vanheule A."/>
            <person name="Audenaert K."/>
            <person name="Warris S."/>
            <person name="Van De Geest H."/>
            <person name="Schijlen E."/>
            <person name="Hofte M."/>
            <person name="De Saeger S."/>
            <person name="Haesaert G."/>
            <person name="Waalwijk C."/>
            <person name="Van Der Lee T."/>
        </authorList>
    </citation>
    <scope>NUCLEOTIDE SEQUENCE [LARGE SCALE GENOMIC DNA]</scope>
    <source>
        <strain evidence="1 2">2516</strain>
    </source>
</reference>
<dbReference type="OrthoDB" id="4581301at2759"/>
<proteinExistence type="predicted"/>
<gene>
    <name evidence="1" type="ORF">FPOA_09703</name>
</gene>
<dbReference type="OMA" id="YFRINDL"/>
<sequence length="490" mass="54384">MFRRAAGKASKLMGRPKMFIKKKDPESGDICYVLNKWPYAPKSPAENEYFEVNDLVLDLDDMFSKHVRPVTEKDDIQAIQLWSRNSKEKAIRRKLFKLEKALDESRLRVFEARSGPLNSWRLGSYDVFSAALQAPSHYPLIGYSQDAIIDTSTAKTEPSKLHLLCSNNGIEANVLHQGNPLLLQRFQSQLSLFKSEEGPKVSASQLSEALRSQDSLTSLRRLVSQYLSCNPNGIAFYQAHNAQQDSQPDLSLNVRNVCESFWQPNVPQSTCDLLTFIGNLGQRLSAREEHLGGPLCGFGMKLSAEICVPTISRQYLNMGSEINHWSSSDQGIGDIIQVLGTYMRHFTMDPKPNKLDAKGREALLKLLVGDVDQEDPPTVRSLILELLQDESREDMAQKALDAYRAYIVLLSHLGAAALLEHEIHFFAAGEIGGSRDGEGLENSGHQPDATVAEAFQVALDNLVVPSDKAVLPANLDFAGCVMLDLRAIGN</sequence>